<dbReference type="AlphaFoldDB" id="B4RAD0"/>
<dbReference type="InterPro" id="IPR018680">
    <property type="entry name" value="DUF2164"/>
</dbReference>
<name>B4RAD0_PHEZH</name>
<dbReference type="HOGENOM" id="CLU_157964_2_1_5"/>
<accession>B4RAD0</accession>
<dbReference type="Proteomes" id="UP000001868">
    <property type="component" value="Chromosome"/>
</dbReference>
<sequence length="89" mass="10074">MRLPGCRMAKIELPKPVRDTLADALSGYLKDELELEVKGFDAVFLLDWIIETMGPHLYNQGLTDAQALVRKKADDFVEAIAQLEKPVRF</sequence>
<organism evidence="1 2">
    <name type="scientific">Phenylobacterium zucineum (strain HLK1)</name>
    <dbReference type="NCBI Taxonomy" id="450851"/>
    <lineage>
        <taxon>Bacteria</taxon>
        <taxon>Pseudomonadati</taxon>
        <taxon>Pseudomonadota</taxon>
        <taxon>Alphaproteobacteria</taxon>
        <taxon>Caulobacterales</taxon>
        <taxon>Caulobacteraceae</taxon>
        <taxon>Phenylobacterium</taxon>
    </lineage>
</organism>
<evidence type="ECO:0008006" key="3">
    <source>
        <dbReference type="Google" id="ProtNLM"/>
    </source>
</evidence>
<dbReference type="KEGG" id="pzu:PHZ_c1526"/>
<evidence type="ECO:0000313" key="1">
    <source>
        <dbReference type="EMBL" id="ACG77937.1"/>
    </source>
</evidence>
<keyword evidence="2" id="KW-1185">Reference proteome</keyword>
<dbReference type="Pfam" id="PF09932">
    <property type="entry name" value="DUF2164"/>
    <property type="match status" value="1"/>
</dbReference>
<dbReference type="EMBL" id="CP000747">
    <property type="protein sequence ID" value="ACG77937.1"/>
    <property type="molecule type" value="Genomic_DNA"/>
</dbReference>
<dbReference type="eggNOG" id="COG5460">
    <property type="taxonomic scope" value="Bacteria"/>
</dbReference>
<reference evidence="1 2" key="1">
    <citation type="journal article" date="2008" name="BMC Genomics">
        <title>Complete genome of Phenylobacterium zucineum - a novel facultative intracellular bacterium isolated from human erythroleukemia cell line K562.</title>
        <authorList>
            <person name="Luo Y."/>
            <person name="Xu X."/>
            <person name="Ding Z."/>
            <person name="Liu Z."/>
            <person name="Zhang B."/>
            <person name="Yan Z."/>
            <person name="Sun J."/>
            <person name="Hu S."/>
            <person name="Hu X."/>
        </authorList>
    </citation>
    <scope>NUCLEOTIDE SEQUENCE [LARGE SCALE GENOMIC DNA]</scope>
    <source>
        <strain evidence="1 2">HLK1</strain>
    </source>
</reference>
<dbReference type="STRING" id="450851.PHZ_c1526"/>
<proteinExistence type="predicted"/>
<evidence type="ECO:0000313" key="2">
    <source>
        <dbReference type="Proteomes" id="UP000001868"/>
    </source>
</evidence>
<protein>
    <recommendedName>
        <fullName evidence="3">DUF2164 domain-containing protein</fullName>
    </recommendedName>
</protein>
<gene>
    <name evidence="1" type="ordered locus">PHZ_c1526</name>
</gene>